<dbReference type="OrthoDB" id="2585512at2759"/>
<dbReference type="AlphaFoldDB" id="A0A2G9TG86"/>
<protein>
    <recommendedName>
        <fullName evidence="3">Leucine Rich repeat-containing domain protein</fullName>
    </recommendedName>
</protein>
<organism evidence="1 2">
    <name type="scientific">Teladorsagia circumcincta</name>
    <name type="common">Brown stomach worm</name>
    <name type="synonym">Ostertagia circumcincta</name>
    <dbReference type="NCBI Taxonomy" id="45464"/>
    <lineage>
        <taxon>Eukaryota</taxon>
        <taxon>Metazoa</taxon>
        <taxon>Ecdysozoa</taxon>
        <taxon>Nematoda</taxon>
        <taxon>Chromadorea</taxon>
        <taxon>Rhabditida</taxon>
        <taxon>Rhabditina</taxon>
        <taxon>Rhabditomorpha</taxon>
        <taxon>Strongyloidea</taxon>
        <taxon>Trichostrongylidae</taxon>
        <taxon>Teladorsagia</taxon>
    </lineage>
</organism>
<accession>A0A2G9TG86</accession>
<proteinExistence type="predicted"/>
<evidence type="ECO:0000313" key="1">
    <source>
        <dbReference type="EMBL" id="PIO56994.1"/>
    </source>
</evidence>
<dbReference type="Proteomes" id="UP000230423">
    <property type="component" value="Unassembled WGS sequence"/>
</dbReference>
<dbReference type="EMBL" id="KZ368438">
    <property type="protein sequence ID" value="PIO56994.1"/>
    <property type="molecule type" value="Genomic_DNA"/>
</dbReference>
<feature type="non-terminal residue" evidence="1">
    <location>
        <position position="1"/>
    </location>
</feature>
<evidence type="ECO:0000313" key="2">
    <source>
        <dbReference type="Proteomes" id="UP000230423"/>
    </source>
</evidence>
<keyword evidence="2" id="KW-1185">Reference proteome</keyword>
<gene>
    <name evidence="1" type="ORF">TELCIR_21604</name>
</gene>
<name>A0A2G9TG86_TELCI</name>
<sequence>LLLAEGTNVSCDALKEIVRVSSHLRLLDISNNDVLADWAAANALVAQWAVSKRPSLTILTNNHMPWAMIRLPTPCSFWTPPVVSVCHLHRSTVAA</sequence>
<evidence type="ECO:0008006" key="3">
    <source>
        <dbReference type="Google" id="ProtNLM"/>
    </source>
</evidence>
<reference evidence="1 2" key="1">
    <citation type="submission" date="2015-09" db="EMBL/GenBank/DDBJ databases">
        <title>Draft genome of the parasitic nematode Teladorsagia circumcincta isolate WARC Sus (inbred).</title>
        <authorList>
            <person name="Mitreva M."/>
        </authorList>
    </citation>
    <scope>NUCLEOTIDE SEQUENCE [LARGE SCALE GENOMIC DNA]</scope>
    <source>
        <strain evidence="1 2">S</strain>
    </source>
</reference>